<evidence type="ECO:0000256" key="14">
    <source>
        <dbReference type="SAM" id="MobiDB-lite"/>
    </source>
</evidence>
<proteinExistence type="inferred from homology"/>
<keyword evidence="4 13" id="KW-1003">Cell membrane</keyword>
<feature type="transmembrane region" description="Helical" evidence="13">
    <location>
        <begin position="324"/>
        <end position="344"/>
    </location>
</feature>
<dbReference type="GO" id="GO:0070069">
    <property type="term" value="C:cytochrome complex"/>
    <property type="evidence" value="ECO:0007669"/>
    <property type="project" value="UniProtKB-UniRule"/>
</dbReference>
<evidence type="ECO:0000256" key="5">
    <source>
        <dbReference type="ARBA" id="ARBA00022519"/>
    </source>
</evidence>
<evidence type="ECO:0000313" key="16">
    <source>
        <dbReference type="Proteomes" id="UP000036520"/>
    </source>
</evidence>
<feature type="transmembrane region" description="Helical" evidence="13">
    <location>
        <begin position="53"/>
        <end position="74"/>
    </location>
</feature>
<feature type="transmembrane region" description="Helical" evidence="13">
    <location>
        <begin position="189"/>
        <end position="208"/>
    </location>
</feature>
<dbReference type="STRING" id="320787.CA2015_3881"/>
<dbReference type="PIRSF" id="PIRSF006446">
    <property type="entry name" value="Cyt_quinol_oxidase_1"/>
    <property type="match status" value="1"/>
</dbReference>
<evidence type="ECO:0000256" key="7">
    <source>
        <dbReference type="ARBA" id="ARBA00022692"/>
    </source>
</evidence>
<dbReference type="GO" id="GO:0046872">
    <property type="term" value="F:metal ion binding"/>
    <property type="evidence" value="ECO:0007669"/>
    <property type="project" value="UniProtKB-UniRule"/>
</dbReference>
<dbReference type="GO" id="GO:0005886">
    <property type="term" value="C:plasma membrane"/>
    <property type="evidence" value="ECO:0007669"/>
    <property type="project" value="UniProtKB-SubCell"/>
</dbReference>
<accession>A0A0H4PJW2</accession>
<evidence type="ECO:0000256" key="13">
    <source>
        <dbReference type="PIRNR" id="PIRNR006446"/>
    </source>
</evidence>
<keyword evidence="9 13" id="KW-0249">Electron transport</keyword>
<feature type="transmembrane region" description="Helical" evidence="13">
    <location>
        <begin position="123"/>
        <end position="145"/>
    </location>
</feature>
<keyword evidence="7 13" id="KW-0812">Transmembrane</keyword>
<dbReference type="PATRIC" id="fig|320787.5.peg.4248"/>
<evidence type="ECO:0000256" key="2">
    <source>
        <dbReference type="ARBA" id="ARBA00009819"/>
    </source>
</evidence>
<dbReference type="AlphaFoldDB" id="A0A0H4PJW2"/>
<dbReference type="GO" id="GO:0009055">
    <property type="term" value="F:electron transfer activity"/>
    <property type="evidence" value="ECO:0007669"/>
    <property type="project" value="UniProtKB-UniRule"/>
</dbReference>
<evidence type="ECO:0000256" key="6">
    <source>
        <dbReference type="ARBA" id="ARBA00022617"/>
    </source>
</evidence>
<dbReference type="Pfam" id="PF01654">
    <property type="entry name" value="Cyt_bd_oxida_I"/>
    <property type="match status" value="1"/>
</dbReference>
<feature type="region of interest" description="Disordered" evidence="14">
    <location>
        <begin position="438"/>
        <end position="460"/>
    </location>
</feature>
<evidence type="ECO:0000256" key="11">
    <source>
        <dbReference type="ARBA" id="ARBA00023004"/>
    </source>
</evidence>
<keyword evidence="10 13" id="KW-1133">Transmembrane helix</keyword>
<evidence type="ECO:0000256" key="3">
    <source>
        <dbReference type="ARBA" id="ARBA00022448"/>
    </source>
</evidence>
<dbReference type="GO" id="GO:0016682">
    <property type="term" value="F:oxidoreductase activity, acting on diphenols and related substances as donors, oxygen as acceptor"/>
    <property type="evidence" value="ECO:0007669"/>
    <property type="project" value="TreeGrafter"/>
</dbReference>
<dbReference type="PANTHER" id="PTHR30365:SF0">
    <property type="entry name" value="CYTOCHROME BD-I UBIQUINOL OXIDASE SUBUNIT 1"/>
    <property type="match status" value="1"/>
</dbReference>
<gene>
    <name evidence="15" type="ORF">CA2015_3881</name>
</gene>
<evidence type="ECO:0000256" key="12">
    <source>
        <dbReference type="ARBA" id="ARBA00023136"/>
    </source>
</evidence>
<dbReference type="PANTHER" id="PTHR30365">
    <property type="entry name" value="CYTOCHROME D UBIQUINOL OXIDASE"/>
    <property type="match status" value="1"/>
</dbReference>
<evidence type="ECO:0000256" key="9">
    <source>
        <dbReference type="ARBA" id="ARBA00022982"/>
    </source>
</evidence>
<comment type="subcellular location">
    <subcellularLocation>
        <location evidence="1">Cell inner membrane</location>
        <topology evidence="1">Multi-pass membrane protein</topology>
    </subcellularLocation>
</comment>
<keyword evidence="3 13" id="KW-0813">Transport</keyword>
<reference evidence="15 16" key="1">
    <citation type="submission" date="2015-07" db="EMBL/GenBank/DDBJ databases">
        <authorList>
            <person name="Kim K.M."/>
        </authorList>
    </citation>
    <scope>NUCLEOTIDE SEQUENCE [LARGE SCALE GENOMIC DNA]</scope>
    <source>
        <strain evidence="15 16">KCTC 12363</strain>
    </source>
</reference>
<dbReference type="InterPro" id="IPR002585">
    <property type="entry name" value="Cyt-d_ubiquinol_oxidase_su_1"/>
</dbReference>
<keyword evidence="5" id="KW-0997">Cell inner membrane</keyword>
<feature type="transmembrane region" description="Helical" evidence="13">
    <location>
        <begin position="220"/>
        <end position="238"/>
    </location>
</feature>
<dbReference type="KEGG" id="camu:CA2015_3881"/>
<dbReference type="GO" id="GO:0020037">
    <property type="term" value="F:heme binding"/>
    <property type="evidence" value="ECO:0007669"/>
    <property type="project" value="TreeGrafter"/>
</dbReference>
<dbReference type="Proteomes" id="UP000036520">
    <property type="component" value="Chromosome"/>
</dbReference>
<evidence type="ECO:0000313" key="15">
    <source>
        <dbReference type="EMBL" id="AKP53248.1"/>
    </source>
</evidence>
<comment type="similarity">
    <text evidence="2 13">Belongs to the cytochrome ubiquinol oxidase subunit 1 family.</text>
</comment>
<evidence type="ECO:0000256" key="8">
    <source>
        <dbReference type="ARBA" id="ARBA00022723"/>
    </source>
</evidence>
<evidence type="ECO:0000256" key="1">
    <source>
        <dbReference type="ARBA" id="ARBA00004429"/>
    </source>
</evidence>
<name>A0A0H4PJW2_9BACT</name>
<organism evidence="15 16">
    <name type="scientific">Cyclobacterium amurskyense</name>
    <dbReference type="NCBI Taxonomy" id="320787"/>
    <lineage>
        <taxon>Bacteria</taxon>
        <taxon>Pseudomonadati</taxon>
        <taxon>Bacteroidota</taxon>
        <taxon>Cytophagia</taxon>
        <taxon>Cytophagales</taxon>
        <taxon>Cyclobacteriaceae</taxon>
        <taxon>Cyclobacterium</taxon>
    </lineage>
</organism>
<keyword evidence="8 13" id="KW-0479">Metal-binding</keyword>
<evidence type="ECO:0000256" key="4">
    <source>
        <dbReference type="ARBA" id="ARBA00022475"/>
    </source>
</evidence>
<dbReference type="RefSeq" id="WP_048643371.1">
    <property type="nucleotide sequence ID" value="NZ_CP012040.1"/>
</dbReference>
<keyword evidence="12 13" id="KW-0472">Membrane</keyword>
<dbReference type="EMBL" id="CP012040">
    <property type="protein sequence ID" value="AKP53248.1"/>
    <property type="molecule type" value="Genomic_DNA"/>
</dbReference>
<keyword evidence="16" id="KW-1185">Reference proteome</keyword>
<feature type="transmembrane region" description="Helical" evidence="13">
    <location>
        <begin position="407"/>
        <end position="429"/>
    </location>
</feature>
<feature type="transmembrane region" description="Helical" evidence="13">
    <location>
        <begin position="356"/>
        <end position="379"/>
    </location>
</feature>
<sequence>MDVEILSRIQFAFTIAFHYIYPPLSIGLGLLMVIMESLYLRTGNKDYEVLARFWTKIFALTFGIGVATGIVMEFEFGTNWATYSRYVGDVFGSALAAEGIFAFALESGFLGVLLFGWDRVKPWVHWVATLGVFLGSMFSAVWIVIANSWQQTPAGFHIVGEGMEARAEIVDFWEMVFNPSSMDRLVHTWQGAFLAGAFLVLSVHAYYLRRGRYVEISKKAFKIALVVATVFSLAQLVSGHSSANGVAVNQPAKLAAFEGHFEKEAPAPMYLIGWVDKSSQTVTGLSIPGGLSFLLHYEFGAPVTGLNAFPEEDRPSQVNAVFQFYHIMISIGMFLIVLTLAGCVQWYRGKLFESRGLLWVFSFAVILPQIANQVGWFAAEMGRQPWVVYGLLRTSDALSKSVTANQVMFSLVLFFIVYTILLLLFLYLLNKKIKHGPYDEEEDDDRPFQQEVAASFSPNK</sequence>
<keyword evidence="6 13" id="KW-0349">Heme</keyword>
<keyword evidence="11 13" id="KW-0408">Iron</keyword>
<dbReference type="GO" id="GO:0019646">
    <property type="term" value="P:aerobic electron transport chain"/>
    <property type="evidence" value="ECO:0007669"/>
    <property type="project" value="InterPro"/>
</dbReference>
<dbReference type="OrthoDB" id="9807042at2"/>
<protein>
    <submittedName>
        <fullName evidence="15">Cytochrome bd ubiquinol oxidase subunit I</fullName>
    </submittedName>
</protein>
<feature type="transmembrane region" description="Helical" evidence="13">
    <location>
        <begin position="94"/>
        <end position="116"/>
    </location>
</feature>
<feature type="transmembrane region" description="Helical" evidence="13">
    <location>
        <begin position="20"/>
        <end position="41"/>
    </location>
</feature>
<evidence type="ECO:0000256" key="10">
    <source>
        <dbReference type="ARBA" id="ARBA00022989"/>
    </source>
</evidence>